<dbReference type="GO" id="GO:0005816">
    <property type="term" value="C:spindle pole body"/>
    <property type="evidence" value="ECO:0007669"/>
    <property type="project" value="UniProtKB-ARBA"/>
</dbReference>
<dbReference type="Proteomes" id="UP000288725">
    <property type="component" value="Chromosome 2"/>
</dbReference>
<dbReference type="PANTHER" id="PTHR19302:SF70">
    <property type="entry name" value="GAMMA-TUBULIN COMPLEX COMPONENT 6"/>
    <property type="match status" value="1"/>
</dbReference>
<dbReference type="GO" id="GO:0051321">
    <property type="term" value="P:meiotic cell cycle"/>
    <property type="evidence" value="ECO:0007669"/>
    <property type="project" value="TreeGrafter"/>
</dbReference>
<comment type="subcellular location">
    <subcellularLocation>
        <location evidence="5">Cytoplasm</location>
        <location evidence="5">Cytoskeleton</location>
        <location evidence="5">Microtubule organizing center</location>
    </subcellularLocation>
</comment>
<evidence type="ECO:0000259" key="6">
    <source>
        <dbReference type="Pfam" id="PF04130"/>
    </source>
</evidence>
<proteinExistence type="inferred from homology"/>
<accession>A0A444S8J0</accession>
<sequence length="869" mass="98110">MTDEDDAGNVFAIPDFWRASKLLDNCIPEASRRFFTYNIDDPPTVFQLQPIETKTLIAIPALDQNNDDDPVPVVETLLSEVEKVPEVQSTRQDVGNDRYEDIWLDLKKPPRRAPEHKTWDAFDTPGAERKLPMFITEAGPGAFDSLLEVEGDPLRLQSNDHATVDAEAYCSALMSLALGRESVFFVWQAESRSFKPLLAKIRISGYSALVLEGVSSACRDCGNGSRELRAFVDDTHLGAIMREVLQSVGRPWLEFLGEWIGTYAELGVPLSKHDAGRQKGFIKVEAESYVDDFGDEVKELDFRLDLARMPSFMPKDVVQSLFETGRNLRFIKSNHSSHPLLSATAASIEAPPIKWHFDWQSIYQLDRAVRSYEDALIHAIKIQSRSRTVRDDAVTTMPTSNVGGYQLQMFSTNEEELRSRLLNSMDNLAQLQTAVPAEDPLATVLKACLAAKEPGTKDTLGLEFTPHWSLLPVLSFGPIIATQARIIGKESLKLLFNAHNLRAHLKVQRDFHLCRGGSFCSRLSHALFDPDMETAEREAGVARQGGVMGLRLSGRDTWPPASSELRLALMGILVESYEPLGAVPTRRAAESADLPGDLSFGVRDLSSEEIEKCMDPDGLEALDFLRLAYKTPAALTPVITPVILVQYDRIFKSLLRILRMLYTVDRLFRDITMRESGWENPDDISTRFCFEARHFIFTVSSYFFDVGIELPWQDFEEKLDRVEAQLSRQEEDTTDTVLSPDRLREHHSRVLERILSALLLRKRQQPVAKLLDDIFRTILRFAKYARLQARGTWAVADNSRAVSLYQTFRKNVEVFLTVCRGMAEKDANRRRQTARGTTVEEVTGDGVTEESPIAQLLLKLDMFDYYSKT</sequence>
<evidence type="ECO:0000256" key="3">
    <source>
        <dbReference type="ARBA" id="ARBA00022701"/>
    </source>
</evidence>
<protein>
    <recommendedName>
        <fullName evidence="5">Spindle pole body component</fullName>
    </recommendedName>
</protein>
<evidence type="ECO:0000313" key="9">
    <source>
        <dbReference type="Proteomes" id="UP000288725"/>
    </source>
</evidence>
<dbReference type="GO" id="GO:0000922">
    <property type="term" value="C:spindle pole"/>
    <property type="evidence" value="ECO:0007669"/>
    <property type="project" value="InterPro"/>
</dbReference>
<organism evidence="8 9">
    <name type="scientific">Verticillium dahliae</name>
    <name type="common">Verticillium wilt</name>
    <dbReference type="NCBI Taxonomy" id="27337"/>
    <lineage>
        <taxon>Eukaryota</taxon>
        <taxon>Fungi</taxon>
        <taxon>Dikarya</taxon>
        <taxon>Ascomycota</taxon>
        <taxon>Pezizomycotina</taxon>
        <taxon>Sordariomycetes</taxon>
        <taxon>Hypocreomycetidae</taxon>
        <taxon>Glomerellales</taxon>
        <taxon>Plectosphaerellaceae</taxon>
        <taxon>Verticillium</taxon>
    </lineage>
</organism>
<evidence type="ECO:0000259" key="7">
    <source>
        <dbReference type="Pfam" id="PF17681"/>
    </source>
</evidence>
<dbReference type="Pfam" id="PF04130">
    <property type="entry name" value="GCP_C_terminal"/>
    <property type="match status" value="1"/>
</dbReference>
<dbReference type="PANTHER" id="PTHR19302">
    <property type="entry name" value="GAMMA TUBULIN COMPLEX PROTEIN"/>
    <property type="match status" value="1"/>
</dbReference>
<dbReference type="InterPro" id="IPR040457">
    <property type="entry name" value="GCP_C"/>
</dbReference>
<dbReference type="AlphaFoldDB" id="A0A444S8J0"/>
<dbReference type="GO" id="GO:0051225">
    <property type="term" value="P:spindle assembly"/>
    <property type="evidence" value="ECO:0007669"/>
    <property type="project" value="TreeGrafter"/>
</dbReference>
<dbReference type="Pfam" id="PF17681">
    <property type="entry name" value="GCP_N_terminal"/>
    <property type="match status" value="1"/>
</dbReference>
<dbReference type="FunFam" id="1.20.120.1900:FF:000013">
    <property type="entry name" value="Spindle pole body component"/>
    <property type="match status" value="1"/>
</dbReference>
<dbReference type="Gene3D" id="1.20.120.1900">
    <property type="entry name" value="Gamma-tubulin complex, C-terminal domain"/>
    <property type="match status" value="1"/>
</dbReference>
<keyword evidence="2 5" id="KW-0963">Cytoplasm</keyword>
<evidence type="ECO:0000256" key="4">
    <source>
        <dbReference type="ARBA" id="ARBA00023212"/>
    </source>
</evidence>
<dbReference type="InterPro" id="IPR041470">
    <property type="entry name" value="GCP_N"/>
</dbReference>
<dbReference type="GO" id="GO:0000278">
    <property type="term" value="P:mitotic cell cycle"/>
    <property type="evidence" value="ECO:0007669"/>
    <property type="project" value="TreeGrafter"/>
</dbReference>
<dbReference type="GO" id="GO:0005874">
    <property type="term" value="C:microtubule"/>
    <property type="evidence" value="ECO:0007669"/>
    <property type="project" value="UniProtKB-KW"/>
</dbReference>
<reference evidence="8 9" key="1">
    <citation type="submission" date="2018-12" db="EMBL/GenBank/DDBJ databases">
        <title>Genome of Verticillium dahliae isolate Getta Getta.</title>
        <authorList>
            <person name="Gardiner D.M."/>
        </authorList>
    </citation>
    <scope>NUCLEOTIDE SEQUENCE [LARGE SCALE GENOMIC DNA]</scope>
    <source>
        <strain evidence="8 9">Getta Getta</strain>
    </source>
</reference>
<feature type="domain" description="Gamma tubulin complex component C-terminal" evidence="6">
    <location>
        <begin position="501"/>
        <end position="866"/>
    </location>
</feature>
<keyword evidence="3 5" id="KW-0493">Microtubule</keyword>
<keyword evidence="4 5" id="KW-0206">Cytoskeleton</keyword>
<dbReference type="EMBL" id="RSDZ01000010">
    <property type="protein sequence ID" value="RXG49717.1"/>
    <property type="molecule type" value="Genomic_DNA"/>
</dbReference>
<dbReference type="GO" id="GO:0031122">
    <property type="term" value="P:cytoplasmic microtubule organization"/>
    <property type="evidence" value="ECO:0007669"/>
    <property type="project" value="TreeGrafter"/>
</dbReference>
<gene>
    <name evidence="8" type="ORF">VDGE_00369</name>
</gene>
<dbReference type="InterPro" id="IPR042241">
    <property type="entry name" value="GCP_C_sf"/>
</dbReference>
<comment type="similarity">
    <text evidence="1 5">Belongs to the TUBGCP family.</text>
</comment>
<evidence type="ECO:0000256" key="1">
    <source>
        <dbReference type="ARBA" id="ARBA00010337"/>
    </source>
</evidence>
<dbReference type="InterPro" id="IPR007259">
    <property type="entry name" value="GCP"/>
</dbReference>
<dbReference type="GO" id="GO:0000930">
    <property type="term" value="C:gamma-tubulin complex"/>
    <property type="evidence" value="ECO:0007669"/>
    <property type="project" value="TreeGrafter"/>
</dbReference>
<evidence type="ECO:0000313" key="8">
    <source>
        <dbReference type="EMBL" id="RXG49717.1"/>
    </source>
</evidence>
<name>A0A444S8J0_VERDA</name>
<evidence type="ECO:0000256" key="5">
    <source>
        <dbReference type="RuleBase" id="RU363050"/>
    </source>
</evidence>
<evidence type="ECO:0000256" key="2">
    <source>
        <dbReference type="ARBA" id="ARBA00022490"/>
    </source>
</evidence>
<dbReference type="GO" id="GO:0043015">
    <property type="term" value="F:gamma-tubulin binding"/>
    <property type="evidence" value="ECO:0007669"/>
    <property type="project" value="InterPro"/>
</dbReference>
<dbReference type="GO" id="GO:0007020">
    <property type="term" value="P:microtubule nucleation"/>
    <property type="evidence" value="ECO:0007669"/>
    <property type="project" value="InterPro"/>
</dbReference>
<comment type="caution">
    <text evidence="8">The sequence shown here is derived from an EMBL/GenBank/DDBJ whole genome shotgun (WGS) entry which is preliminary data.</text>
</comment>
<feature type="domain" description="Gamma tubulin complex component protein N-terminal" evidence="7">
    <location>
        <begin position="234"/>
        <end position="346"/>
    </location>
</feature>
<dbReference type="GO" id="GO:0051011">
    <property type="term" value="F:microtubule minus-end binding"/>
    <property type="evidence" value="ECO:0007669"/>
    <property type="project" value="TreeGrafter"/>
</dbReference>